<evidence type="ECO:0000256" key="1">
    <source>
        <dbReference type="SAM" id="Phobius"/>
    </source>
</evidence>
<dbReference type="Pfam" id="PF03929">
    <property type="entry name" value="PepSY_TM"/>
    <property type="match status" value="1"/>
</dbReference>
<dbReference type="AlphaFoldDB" id="A0A0F7KPW8"/>
<dbReference type="InterPro" id="IPR005625">
    <property type="entry name" value="PepSY-ass_TM"/>
</dbReference>
<dbReference type="STRING" id="1267766.WYH_00110"/>
<keyword evidence="1" id="KW-1133">Transmembrane helix</keyword>
<accession>A0A0F7KPW8</accession>
<keyword evidence="1" id="KW-0472">Membrane</keyword>
<evidence type="ECO:0008006" key="4">
    <source>
        <dbReference type="Google" id="ProtNLM"/>
    </source>
</evidence>
<name>A0A0F7KPW8_9SPHN</name>
<evidence type="ECO:0000313" key="3">
    <source>
        <dbReference type="Proteomes" id="UP000034392"/>
    </source>
</evidence>
<keyword evidence="1" id="KW-0812">Transmembrane</keyword>
<feature type="transmembrane region" description="Helical" evidence="1">
    <location>
        <begin position="7"/>
        <end position="31"/>
    </location>
</feature>
<dbReference type="EMBL" id="CP011452">
    <property type="protein sequence ID" value="AKH41176.1"/>
    <property type="molecule type" value="Genomic_DNA"/>
</dbReference>
<keyword evidence="3" id="KW-1185">Reference proteome</keyword>
<dbReference type="PANTHER" id="PTHR34219">
    <property type="entry name" value="IRON-REGULATED INNER MEMBRANE PROTEIN-RELATED"/>
    <property type="match status" value="1"/>
</dbReference>
<proteinExistence type="predicted"/>
<feature type="transmembrane region" description="Helical" evidence="1">
    <location>
        <begin position="193"/>
        <end position="213"/>
    </location>
</feature>
<dbReference type="KEGG" id="aay:WYH_00110"/>
<dbReference type="PATRIC" id="fig|1267766.3.peg.111"/>
<dbReference type="PANTHER" id="PTHR34219:SF3">
    <property type="entry name" value="BLL7967 PROTEIN"/>
    <property type="match status" value="1"/>
</dbReference>
<organism evidence="2 3">
    <name type="scientific">Croceibacterium atlanticum</name>
    <dbReference type="NCBI Taxonomy" id="1267766"/>
    <lineage>
        <taxon>Bacteria</taxon>
        <taxon>Pseudomonadati</taxon>
        <taxon>Pseudomonadota</taxon>
        <taxon>Alphaproteobacteria</taxon>
        <taxon>Sphingomonadales</taxon>
        <taxon>Erythrobacteraceae</taxon>
        <taxon>Croceibacterium</taxon>
    </lineage>
</organism>
<protein>
    <recommendedName>
        <fullName evidence="4">PepSY domain-containing protein</fullName>
    </recommendedName>
</protein>
<evidence type="ECO:0000313" key="2">
    <source>
        <dbReference type="EMBL" id="AKH41176.1"/>
    </source>
</evidence>
<dbReference type="Proteomes" id="UP000034392">
    <property type="component" value="Chromosome"/>
</dbReference>
<gene>
    <name evidence="2" type="ORF">WYH_00110</name>
</gene>
<reference evidence="2" key="1">
    <citation type="submission" date="2015-05" db="EMBL/GenBank/DDBJ databases">
        <title>The complete genome of Altererythrobacter atlanticus strain 26DY36.</title>
        <authorList>
            <person name="Wu Y.-H."/>
            <person name="Cheng H."/>
            <person name="Wu X.-W."/>
        </authorList>
    </citation>
    <scope>NUCLEOTIDE SEQUENCE [LARGE SCALE GENOMIC DNA]</scope>
    <source>
        <strain evidence="2">26DY36</strain>
    </source>
</reference>
<sequence length="224" mass="25311">MQRFARWHIWLGWLIGVPFLIWTISGLAMIARPIEETRGDHLRSAIERKIDPAQLAVPRVGEPILSAELIQKPEGPAWIVTTARGARYSYSALDGSLDAPMTQEKARLVAESAYRGDAALAEMRYFAPGEAPMDYRAGRAAWQARFADGTHVYVDDATGEVLALRTSWWRFYDFMWGLHIMDLQGREDMHHPVLILFAALGVAGSMLGCILLFRRRKSRVRTTI</sequence>